<keyword evidence="2" id="KW-1133">Transmembrane helix</keyword>
<keyword evidence="2" id="KW-0472">Membrane</keyword>
<organism evidence="3 4">
    <name type="scientific">Liquidambar formosana</name>
    <name type="common">Formosan gum</name>
    <dbReference type="NCBI Taxonomy" id="63359"/>
    <lineage>
        <taxon>Eukaryota</taxon>
        <taxon>Viridiplantae</taxon>
        <taxon>Streptophyta</taxon>
        <taxon>Embryophyta</taxon>
        <taxon>Tracheophyta</taxon>
        <taxon>Spermatophyta</taxon>
        <taxon>Magnoliopsida</taxon>
        <taxon>eudicotyledons</taxon>
        <taxon>Gunneridae</taxon>
        <taxon>Pentapetalae</taxon>
        <taxon>Saxifragales</taxon>
        <taxon>Altingiaceae</taxon>
        <taxon>Liquidambar</taxon>
    </lineage>
</organism>
<dbReference type="PANTHER" id="PTHR37746:SF1">
    <property type="entry name" value="TRANSMEMBRANE PROTEIN"/>
    <property type="match status" value="1"/>
</dbReference>
<keyword evidence="4" id="KW-1185">Reference proteome</keyword>
<sequence>MEEKPRELESTSAKTFSFLSFLCSDPLFSSIITLYTLIFLYFPHISLRIIFSPVLISTGILLLTLLRLGAIQRTQTENDSAEPQEQESESPNEDRKWVESKTKIEAETEMGFDPNPIFADSFVEWNVGAPLEVIYEEYEGEEAEDPNEKEENRSMGMERFPSLSLYYPESDTETSSDGEFPANGEWDSLENICFRWEEEEHIEGLIEIDLDGKKRMHFHAEEENMIEIDISPGRNGEFSGENMKRFSGKGLDSVNFD</sequence>
<feature type="region of interest" description="Disordered" evidence="1">
    <location>
        <begin position="76"/>
        <end position="99"/>
    </location>
</feature>
<dbReference type="EMBL" id="JBBPBK010000016">
    <property type="protein sequence ID" value="KAK9267362.1"/>
    <property type="molecule type" value="Genomic_DNA"/>
</dbReference>
<name>A0AAP0N6D0_LIQFO</name>
<accession>A0AAP0N6D0</accession>
<dbReference type="Proteomes" id="UP001415857">
    <property type="component" value="Unassembled WGS sequence"/>
</dbReference>
<feature type="transmembrane region" description="Helical" evidence="2">
    <location>
        <begin position="49"/>
        <end position="70"/>
    </location>
</feature>
<evidence type="ECO:0000256" key="1">
    <source>
        <dbReference type="SAM" id="MobiDB-lite"/>
    </source>
</evidence>
<comment type="caution">
    <text evidence="3">The sequence shown here is derived from an EMBL/GenBank/DDBJ whole genome shotgun (WGS) entry which is preliminary data.</text>
</comment>
<evidence type="ECO:0000256" key="2">
    <source>
        <dbReference type="SAM" id="Phobius"/>
    </source>
</evidence>
<feature type="transmembrane region" description="Helical" evidence="2">
    <location>
        <begin position="16"/>
        <end position="42"/>
    </location>
</feature>
<gene>
    <name evidence="3" type="ORF">L1049_009787</name>
</gene>
<feature type="compositionally biased region" description="Acidic residues" evidence="1">
    <location>
        <begin position="79"/>
        <end position="91"/>
    </location>
</feature>
<proteinExistence type="predicted"/>
<evidence type="ECO:0000313" key="3">
    <source>
        <dbReference type="EMBL" id="KAK9267362.1"/>
    </source>
</evidence>
<dbReference type="AlphaFoldDB" id="A0AAP0N6D0"/>
<protein>
    <submittedName>
        <fullName evidence="3">Uncharacterized protein</fullName>
    </submittedName>
</protein>
<keyword evidence="2" id="KW-0812">Transmembrane</keyword>
<reference evidence="3 4" key="1">
    <citation type="journal article" date="2024" name="Plant J.">
        <title>Genome sequences and population genomics reveal climatic adaptation and genomic divergence between two closely related sweetgum species.</title>
        <authorList>
            <person name="Xu W.Q."/>
            <person name="Ren C.Q."/>
            <person name="Zhang X.Y."/>
            <person name="Comes H.P."/>
            <person name="Liu X.H."/>
            <person name="Li Y.G."/>
            <person name="Kettle C.J."/>
            <person name="Jalonen R."/>
            <person name="Gaisberger H."/>
            <person name="Ma Y.Z."/>
            <person name="Qiu Y.X."/>
        </authorList>
    </citation>
    <scope>NUCLEOTIDE SEQUENCE [LARGE SCALE GENOMIC DNA]</scope>
    <source>
        <strain evidence="3">Hangzhou</strain>
    </source>
</reference>
<evidence type="ECO:0000313" key="4">
    <source>
        <dbReference type="Proteomes" id="UP001415857"/>
    </source>
</evidence>
<dbReference type="PANTHER" id="PTHR37746">
    <property type="entry name" value="TRANSMEMBRANE PROTEIN"/>
    <property type="match status" value="1"/>
</dbReference>
<feature type="region of interest" description="Disordered" evidence="1">
    <location>
        <begin position="231"/>
        <end position="257"/>
    </location>
</feature>